<protein>
    <recommendedName>
        <fullName evidence="7">C2H2-type domain-containing protein</fullName>
    </recommendedName>
</protein>
<gene>
    <name evidence="8" type="ORF">NP493_1119g00052</name>
</gene>
<dbReference type="EMBL" id="JAODUO010001117">
    <property type="protein sequence ID" value="KAK2170985.1"/>
    <property type="molecule type" value="Genomic_DNA"/>
</dbReference>
<dbReference type="Proteomes" id="UP001209878">
    <property type="component" value="Unassembled WGS sequence"/>
</dbReference>
<feature type="region of interest" description="Disordered" evidence="6">
    <location>
        <begin position="185"/>
        <end position="212"/>
    </location>
</feature>
<evidence type="ECO:0000313" key="9">
    <source>
        <dbReference type="Proteomes" id="UP001209878"/>
    </source>
</evidence>
<feature type="domain" description="C2H2-type" evidence="7">
    <location>
        <begin position="215"/>
        <end position="243"/>
    </location>
</feature>
<evidence type="ECO:0000256" key="3">
    <source>
        <dbReference type="ARBA" id="ARBA00022771"/>
    </source>
</evidence>
<feature type="region of interest" description="Disordered" evidence="6">
    <location>
        <begin position="798"/>
        <end position="825"/>
    </location>
</feature>
<dbReference type="PROSITE" id="PS50157">
    <property type="entry name" value="ZINC_FINGER_C2H2_2"/>
    <property type="match status" value="8"/>
</dbReference>
<dbReference type="PANTHER" id="PTHR24379">
    <property type="entry name" value="KRAB AND ZINC FINGER DOMAIN-CONTAINING"/>
    <property type="match status" value="1"/>
</dbReference>
<evidence type="ECO:0000256" key="2">
    <source>
        <dbReference type="ARBA" id="ARBA00022737"/>
    </source>
</evidence>
<dbReference type="Pfam" id="PF00096">
    <property type="entry name" value="zf-C2H2"/>
    <property type="match status" value="4"/>
</dbReference>
<dbReference type="AlphaFoldDB" id="A0AAD9KHP8"/>
<feature type="domain" description="C2H2-type" evidence="7">
    <location>
        <begin position="357"/>
        <end position="380"/>
    </location>
</feature>
<name>A0AAD9KHP8_RIDPI</name>
<feature type="region of interest" description="Disordered" evidence="6">
    <location>
        <begin position="631"/>
        <end position="711"/>
    </location>
</feature>
<feature type="compositionally biased region" description="Polar residues" evidence="6">
    <location>
        <begin position="197"/>
        <end position="206"/>
    </location>
</feature>
<dbReference type="PANTHER" id="PTHR24379:SF121">
    <property type="entry name" value="C2H2-TYPE DOMAIN-CONTAINING PROTEIN"/>
    <property type="match status" value="1"/>
</dbReference>
<keyword evidence="3 5" id="KW-0863">Zinc-finger</keyword>
<reference evidence="8" key="1">
    <citation type="journal article" date="2023" name="Mol. Biol. Evol.">
        <title>Third-Generation Sequencing Reveals the Adaptive Role of the Epigenome in Three Deep-Sea Polychaetes.</title>
        <authorList>
            <person name="Perez M."/>
            <person name="Aroh O."/>
            <person name="Sun Y."/>
            <person name="Lan Y."/>
            <person name="Juniper S.K."/>
            <person name="Young C.R."/>
            <person name="Angers B."/>
            <person name="Qian P.Y."/>
        </authorList>
    </citation>
    <scope>NUCLEOTIDE SEQUENCE</scope>
    <source>
        <strain evidence="8">R07B-5</strain>
    </source>
</reference>
<dbReference type="PROSITE" id="PS00028">
    <property type="entry name" value="ZINC_FINGER_C2H2_1"/>
    <property type="match status" value="6"/>
</dbReference>
<feature type="domain" description="C2H2-type" evidence="7">
    <location>
        <begin position="595"/>
        <end position="614"/>
    </location>
</feature>
<accession>A0AAD9KHP8</accession>
<evidence type="ECO:0000259" key="7">
    <source>
        <dbReference type="PROSITE" id="PS50157"/>
    </source>
</evidence>
<feature type="domain" description="C2H2-type" evidence="7">
    <location>
        <begin position="566"/>
        <end position="594"/>
    </location>
</feature>
<evidence type="ECO:0000313" key="8">
    <source>
        <dbReference type="EMBL" id="KAK2170985.1"/>
    </source>
</evidence>
<feature type="compositionally biased region" description="Basic and acidic residues" evidence="6">
    <location>
        <begin position="801"/>
        <end position="813"/>
    </location>
</feature>
<keyword evidence="9" id="KW-1185">Reference proteome</keyword>
<dbReference type="SMART" id="SM00355">
    <property type="entry name" value="ZnF_C2H2"/>
    <property type="match status" value="9"/>
</dbReference>
<dbReference type="SUPFAM" id="SSF57667">
    <property type="entry name" value="beta-beta-alpha zinc fingers"/>
    <property type="match status" value="2"/>
</dbReference>
<feature type="domain" description="C2H2-type" evidence="7">
    <location>
        <begin position="538"/>
        <end position="565"/>
    </location>
</feature>
<proteinExistence type="predicted"/>
<dbReference type="Gene3D" id="3.30.160.60">
    <property type="entry name" value="Classic Zinc Finger"/>
    <property type="match status" value="4"/>
</dbReference>
<evidence type="ECO:0000256" key="6">
    <source>
        <dbReference type="SAM" id="MobiDB-lite"/>
    </source>
</evidence>
<evidence type="ECO:0000256" key="4">
    <source>
        <dbReference type="ARBA" id="ARBA00022833"/>
    </source>
</evidence>
<evidence type="ECO:0000256" key="5">
    <source>
        <dbReference type="PROSITE-ProRule" id="PRU00042"/>
    </source>
</evidence>
<comment type="caution">
    <text evidence="8">The sequence shown here is derived from an EMBL/GenBank/DDBJ whole genome shotgun (WGS) entry which is preliminary data.</text>
</comment>
<organism evidence="8 9">
    <name type="scientific">Ridgeia piscesae</name>
    <name type="common">Tubeworm</name>
    <dbReference type="NCBI Taxonomy" id="27915"/>
    <lineage>
        <taxon>Eukaryota</taxon>
        <taxon>Metazoa</taxon>
        <taxon>Spiralia</taxon>
        <taxon>Lophotrochozoa</taxon>
        <taxon>Annelida</taxon>
        <taxon>Polychaeta</taxon>
        <taxon>Sedentaria</taxon>
        <taxon>Canalipalpata</taxon>
        <taxon>Sabellida</taxon>
        <taxon>Siboglinidae</taxon>
        <taxon>Ridgeia</taxon>
    </lineage>
</organism>
<feature type="region of interest" description="Disordered" evidence="6">
    <location>
        <begin position="453"/>
        <end position="490"/>
    </location>
</feature>
<keyword evidence="4" id="KW-0862">Zinc</keyword>
<feature type="compositionally biased region" description="Polar residues" evidence="6">
    <location>
        <begin position="455"/>
        <end position="477"/>
    </location>
</feature>
<feature type="region of interest" description="Disordered" evidence="6">
    <location>
        <begin position="90"/>
        <end position="125"/>
    </location>
</feature>
<dbReference type="GO" id="GO:0008270">
    <property type="term" value="F:zinc ion binding"/>
    <property type="evidence" value="ECO:0007669"/>
    <property type="project" value="UniProtKB-KW"/>
</dbReference>
<feature type="domain" description="C2H2-type" evidence="7">
    <location>
        <begin position="432"/>
        <end position="460"/>
    </location>
</feature>
<feature type="domain" description="C2H2-type" evidence="7">
    <location>
        <begin position="403"/>
        <end position="431"/>
    </location>
</feature>
<keyword evidence="1" id="KW-0479">Metal-binding</keyword>
<feature type="domain" description="C2H2-type" evidence="7">
    <location>
        <begin position="504"/>
        <end position="527"/>
    </location>
</feature>
<feature type="compositionally biased region" description="Basic residues" evidence="6">
    <location>
        <begin position="650"/>
        <end position="668"/>
    </location>
</feature>
<dbReference type="InterPro" id="IPR036236">
    <property type="entry name" value="Znf_C2H2_sf"/>
</dbReference>
<sequence>MDKLQVTVPVAVLDLFEQLGNSDVMQFEAGTWTGMFIEKHDFHDGHITINIDGIETAVAESVDGRWCCGMKAITSNVLLTTTAVSPDANPPLVAPAVADPSLPPTSNDDGDESVDPLPGDIATPSTSDVLRMAACQTMPLVSTLNHTQLQLICSGITDGIDDPGRDLDALNNDTWRTLLDATNINQPVAPPEGETVATESETNTKSKPPPDSGLVQCSICGNSYQLFGSLYKHVRETHRADPCYGDALKHLQHIRFRRLKRKSALVLACWLCGEQCFGHQLFKHISVVHGERDDITSLMDRAKKLYGREARAVYKRAATGNARVPCAHCRRSFARKYVKTHEARCRRADADAFLARLACDVCGKQFASRKAVYEHRRRVHRLLAGAKLVRAHKCHVCGRERNYSCEVCGRAFRDAYTMRHHHKTVHLGQYRFHCPACGRHFDKLRRLRHHRCTPHSRTTSTETGQVALSTDDVTSTEGSDRHSGNPGGCVPTVDDVTTDTKVEVTCDLCGRVCRDTAALKAHRRVVHHVFITKPTPKFTCVFCEKDFPSRAKLNAHRLTHSEVRQYVCAVCQRAFKDPYTMKHHHQTQHLHEYRFRCDVCRRPFDKRSHLQRHKCNPAVTKSFSYRRSSPMKTCSTSLLPSDGDNEKAVKPPKKRCRKSSVHGTKRRASDRSNTTADVGGAPCGGKTTPKADKCVSDNDTNIKSSGVSSAEDMDAKIVGETGEWHSMSDGSDERETTEVLTPVKSAQGTVDEAGEHHDTGEVLGTAIERSTDNIEEIRSGVVAECVKSASDEQRLVLGVPGHRDTTPQRRQTEDAGPVSTRLARG</sequence>
<evidence type="ECO:0000256" key="1">
    <source>
        <dbReference type="ARBA" id="ARBA00022723"/>
    </source>
</evidence>
<feature type="compositionally biased region" description="Polar residues" evidence="6">
    <location>
        <begin position="697"/>
        <end position="708"/>
    </location>
</feature>
<dbReference type="InterPro" id="IPR013087">
    <property type="entry name" value="Znf_C2H2_type"/>
</dbReference>
<keyword evidence="2" id="KW-0677">Repeat</keyword>